<feature type="compositionally biased region" description="Basic and acidic residues" evidence="1">
    <location>
        <begin position="200"/>
        <end position="209"/>
    </location>
</feature>
<comment type="caution">
    <text evidence="2">The sequence shown here is derived from an EMBL/GenBank/DDBJ whole genome shotgun (WGS) entry which is preliminary data.</text>
</comment>
<proteinExistence type="predicted"/>
<name>A0ABD2BQN8_VESMC</name>
<dbReference type="SUPFAM" id="SSF48726">
    <property type="entry name" value="Immunoglobulin"/>
    <property type="match status" value="1"/>
</dbReference>
<dbReference type="EMBL" id="JAYRBN010000067">
    <property type="protein sequence ID" value="KAL2735066.1"/>
    <property type="molecule type" value="Genomic_DNA"/>
</dbReference>
<accession>A0ABD2BQN8</accession>
<organism evidence="2 3">
    <name type="scientific">Vespula maculifrons</name>
    <name type="common">Eastern yellow jacket</name>
    <name type="synonym">Wasp</name>
    <dbReference type="NCBI Taxonomy" id="7453"/>
    <lineage>
        <taxon>Eukaryota</taxon>
        <taxon>Metazoa</taxon>
        <taxon>Ecdysozoa</taxon>
        <taxon>Arthropoda</taxon>
        <taxon>Hexapoda</taxon>
        <taxon>Insecta</taxon>
        <taxon>Pterygota</taxon>
        <taxon>Neoptera</taxon>
        <taxon>Endopterygota</taxon>
        <taxon>Hymenoptera</taxon>
        <taxon>Apocrita</taxon>
        <taxon>Aculeata</taxon>
        <taxon>Vespoidea</taxon>
        <taxon>Vespidae</taxon>
        <taxon>Vespinae</taxon>
        <taxon>Vespula</taxon>
    </lineage>
</organism>
<feature type="compositionally biased region" description="Low complexity" evidence="1">
    <location>
        <begin position="174"/>
        <end position="188"/>
    </location>
</feature>
<sequence>NSNQEKRKLVTVIAPGETLLNADISRYRDLVTHPGSSRVLFSRRKIRCITFCKSAIQSANSIPELEHNHEFGTRHDSYSFTLFQFDSIIPEENLYEKIMKLNTLESYNFHVPFSVEFTFPALPERGPEITGLSEHYAVGENVTANCTAWPSIPKADLRWTINGETVKRVVLDCSSDSSSTSSSSTSSSSGGGGGGNVGRISHDRMSKRS</sequence>
<evidence type="ECO:0008006" key="4">
    <source>
        <dbReference type="Google" id="ProtNLM"/>
    </source>
</evidence>
<dbReference type="InterPro" id="IPR036179">
    <property type="entry name" value="Ig-like_dom_sf"/>
</dbReference>
<evidence type="ECO:0000313" key="2">
    <source>
        <dbReference type="EMBL" id="KAL2735066.1"/>
    </source>
</evidence>
<reference evidence="2 3" key="1">
    <citation type="journal article" date="2024" name="Ann. Entomol. Soc. Am.">
        <title>Genomic analyses of the southern and eastern yellowjacket wasps (Hymenoptera: Vespidae) reveal evolutionary signatures of social life.</title>
        <authorList>
            <person name="Catto M.A."/>
            <person name="Caine P.B."/>
            <person name="Orr S.E."/>
            <person name="Hunt B.G."/>
            <person name="Goodisman M.A.D."/>
        </authorList>
    </citation>
    <scope>NUCLEOTIDE SEQUENCE [LARGE SCALE GENOMIC DNA]</scope>
    <source>
        <strain evidence="2">232</strain>
        <tissue evidence="2">Head and thorax</tissue>
    </source>
</reference>
<dbReference type="AlphaFoldDB" id="A0ABD2BQN8"/>
<feature type="non-terminal residue" evidence="2">
    <location>
        <position position="1"/>
    </location>
</feature>
<evidence type="ECO:0000256" key="1">
    <source>
        <dbReference type="SAM" id="MobiDB-lite"/>
    </source>
</evidence>
<dbReference type="Proteomes" id="UP001607303">
    <property type="component" value="Unassembled WGS sequence"/>
</dbReference>
<protein>
    <recommendedName>
        <fullName evidence="4">Ig-like domain-containing protein</fullName>
    </recommendedName>
</protein>
<evidence type="ECO:0000313" key="3">
    <source>
        <dbReference type="Proteomes" id="UP001607303"/>
    </source>
</evidence>
<dbReference type="Gene3D" id="2.60.40.10">
    <property type="entry name" value="Immunoglobulins"/>
    <property type="match status" value="1"/>
</dbReference>
<dbReference type="PANTHER" id="PTHR21261:SF15">
    <property type="entry name" value="BEATEN PATH IIIA, ISOFORM D-RELATED"/>
    <property type="match status" value="1"/>
</dbReference>
<feature type="non-terminal residue" evidence="2">
    <location>
        <position position="209"/>
    </location>
</feature>
<dbReference type="InterPro" id="IPR013783">
    <property type="entry name" value="Ig-like_fold"/>
</dbReference>
<gene>
    <name evidence="2" type="ORF">V1477_013322</name>
</gene>
<feature type="region of interest" description="Disordered" evidence="1">
    <location>
        <begin position="174"/>
        <end position="209"/>
    </location>
</feature>
<dbReference type="PANTHER" id="PTHR21261">
    <property type="entry name" value="BEAT PROTEIN"/>
    <property type="match status" value="1"/>
</dbReference>
<keyword evidence="3" id="KW-1185">Reference proteome</keyword>